<keyword evidence="2" id="KW-0812">Transmembrane</keyword>
<dbReference type="OrthoDB" id="6064873at2"/>
<gene>
    <name evidence="4" type="ORF">DJ018_15375</name>
</gene>
<evidence type="ECO:0000313" key="5">
    <source>
        <dbReference type="Proteomes" id="UP000249725"/>
    </source>
</evidence>
<evidence type="ECO:0000256" key="2">
    <source>
        <dbReference type="SAM" id="Phobius"/>
    </source>
</evidence>
<comment type="caution">
    <text evidence="4">The sequence shown here is derived from an EMBL/GenBank/DDBJ whole genome shotgun (WGS) entry which is preliminary data.</text>
</comment>
<feature type="compositionally biased region" description="Basic and acidic residues" evidence="1">
    <location>
        <begin position="246"/>
        <end position="267"/>
    </location>
</feature>
<sequence length="267" mass="28131">MAAPPDKPDRTPLELFVELHGAEGLAVLVSGKAEGDVSQALTRANLQRRPSLIRANFTNPDSVLAAARQAARDGFAGLAIARGGGVALEELGNSSAVAKGLIELGLPFYSALGHGDDVSLLDKYSDQSFPTPTELAAALGRAEERVALFAALQSRADRLTSDLERSEVARVKAEAEGQELASKLNRTVYATRRGIVLSWRAAAAVLIAAAVGTGGGVIWLVTQRLPDREPELASVRADGTSGTEESAPRKEKSARTDGRSVHSKETR</sequence>
<evidence type="ECO:0000259" key="3">
    <source>
        <dbReference type="Pfam" id="PF02601"/>
    </source>
</evidence>
<name>A0A328AAV1_9CAUL</name>
<feature type="transmembrane region" description="Helical" evidence="2">
    <location>
        <begin position="201"/>
        <end position="222"/>
    </location>
</feature>
<dbReference type="InterPro" id="IPR020579">
    <property type="entry name" value="Exonuc_VII_lsu_C"/>
</dbReference>
<keyword evidence="5" id="KW-1185">Reference proteome</keyword>
<keyword evidence="2" id="KW-0472">Membrane</keyword>
<dbReference type="GO" id="GO:0008855">
    <property type="term" value="F:exodeoxyribonuclease VII activity"/>
    <property type="evidence" value="ECO:0007669"/>
    <property type="project" value="InterPro"/>
</dbReference>
<organism evidence="4 5">
    <name type="scientific">Phenylobacterium deserti</name>
    <dbReference type="NCBI Taxonomy" id="1914756"/>
    <lineage>
        <taxon>Bacteria</taxon>
        <taxon>Pseudomonadati</taxon>
        <taxon>Pseudomonadota</taxon>
        <taxon>Alphaproteobacteria</taxon>
        <taxon>Caulobacterales</taxon>
        <taxon>Caulobacteraceae</taxon>
        <taxon>Phenylobacterium</taxon>
    </lineage>
</organism>
<dbReference type="Proteomes" id="UP000249725">
    <property type="component" value="Unassembled WGS sequence"/>
</dbReference>
<dbReference type="EMBL" id="QFYR01000004">
    <property type="protein sequence ID" value="RAK51577.1"/>
    <property type="molecule type" value="Genomic_DNA"/>
</dbReference>
<keyword evidence="2" id="KW-1133">Transmembrane helix</keyword>
<feature type="region of interest" description="Disordered" evidence="1">
    <location>
        <begin position="230"/>
        <end position="267"/>
    </location>
</feature>
<evidence type="ECO:0000256" key="1">
    <source>
        <dbReference type="SAM" id="MobiDB-lite"/>
    </source>
</evidence>
<evidence type="ECO:0000313" key="4">
    <source>
        <dbReference type="EMBL" id="RAK51577.1"/>
    </source>
</evidence>
<accession>A0A328AAV1</accession>
<dbReference type="AlphaFoldDB" id="A0A328AAV1"/>
<dbReference type="Pfam" id="PF02601">
    <property type="entry name" value="Exonuc_VII_L"/>
    <property type="match status" value="1"/>
</dbReference>
<protein>
    <recommendedName>
        <fullName evidence="3">Exonuclease VII large subunit C-terminal domain-containing protein</fullName>
    </recommendedName>
</protein>
<reference evidence="5" key="1">
    <citation type="submission" date="2018-05" db="EMBL/GenBank/DDBJ databases">
        <authorList>
            <person name="Li X."/>
        </authorList>
    </citation>
    <scope>NUCLEOTIDE SEQUENCE [LARGE SCALE GENOMIC DNA]</scope>
    <source>
        <strain evidence="5">YIM 73061</strain>
    </source>
</reference>
<feature type="domain" description="Exonuclease VII large subunit C-terminal" evidence="3">
    <location>
        <begin position="59"/>
        <end position="167"/>
    </location>
</feature>
<proteinExistence type="predicted"/>